<feature type="domain" description="Flagellar basal body rod protein N-terminal" evidence="6">
    <location>
        <begin position="4"/>
        <end position="33"/>
    </location>
</feature>
<evidence type="ECO:0000256" key="3">
    <source>
        <dbReference type="ARBA" id="ARBA00019015"/>
    </source>
</evidence>
<proteinExistence type="inferred from homology"/>
<dbReference type="InterPro" id="IPR020013">
    <property type="entry name" value="Flagellar_FlgE/F/G"/>
</dbReference>
<evidence type="ECO:0000259" key="7">
    <source>
        <dbReference type="Pfam" id="PF06429"/>
    </source>
</evidence>
<dbReference type="Pfam" id="PF06429">
    <property type="entry name" value="Flg_bbr_C"/>
    <property type="match status" value="1"/>
</dbReference>
<keyword evidence="10" id="KW-0282">Flagellum</keyword>
<sequence length="407" mass="42108">MSFYQAVSGLNAASKQLDVIGNNIANSSTVGFKTGTIAFADLFAGGTGLGTKVSSTLQDFGDGPLNSSSRALDVAISGNGFFRLQDSAGTVLFSRNGQFTLDGATRNIVNMQGMLLTGYPVVGTPPVVQQGADPVPLTIPETPMAAQQTTVASIVANLNSSDDVKTFDPDNRETANYKGSITVYDTLGNPHNIGLYFEKTAANKWTVNVQDGSVAGSPFTEIALEFSSSGALISQTPAADPTATTGASTIPLPSLDGSLASSFTLDFAGSVQQNFGGNSNKAPVQNGYGPGSLIGYSVSDGGVITGKYSNDRTQPLGQIALASFSNPEGLSIQGDNTWASTDKSGQPVIGQAGVGSVGTLLGNMTESSNVDMSKELVDMIVAQRFYQSNAQTIKTQDSILQTLVSMR</sequence>
<feature type="domain" description="Flagellar hook protein FlgE/F/G-like D1" evidence="9">
    <location>
        <begin position="75"/>
        <end position="151"/>
    </location>
</feature>
<protein>
    <recommendedName>
        <fullName evidence="3 5">Flagellar hook protein FlgE</fullName>
    </recommendedName>
</protein>
<dbReference type="RefSeq" id="WP_222157444.1">
    <property type="nucleotide sequence ID" value="NZ_CP081864.1"/>
</dbReference>
<dbReference type="EMBL" id="CP081864">
    <property type="protein sequence ID" value="QZN94320.1"/>
    <property type="molecule type" value="Genomic_DNA"/>
</dbReference>
<evidence type="ECO:0000259" key="6">
    <source>
        <dbReference type="Pfam" id="PF00460"/>
    </source>
</evidence>
<feature type="domain" description="Flagellar hook protein FlgE D2" evidence="8">
    <location>
        <begin position="157"/>
        <end position="288"/>
    </location>
</feature>
<dbReference type="Pfam" id="PF22692">
    <property type="entry name" value="LlgE_F_G_D1"/>
    <property type="match status" value="1"/>
</dbReference>
<dbReference type="InterPro" id="IPR010930">
    <property type="entry name" value="Flg_bb/hook_C_dom"/>
</dbReference>
<dbReference type="Pfam" id="PF00460">
    <property type="entry name" value="Flg_bb_rod"/>
    <property type="match status" value="1"/>
</dbReference>
<dbReference type="InterPro" id="IPR037925">
    <property type="entry name" value="FlgE/F/G-like"/>
</dbReference>
<keyword evidence="4 5" id="KW-0975">Bacterial flagellum</keyword>
<comment type="similarity">
    <text evidence="2 5">Belongs to the flagella basal body rod proteins family.</text>
</comment>
<dbReference type="Gene3D" id="2.60.98.20">
    <property type="entry name" value="Flagellar hook protein FlgE"/>
    <property type="match status" value="1"/>
</dbReference>
<evidence type="ECO:0000256" key="4">
    <source>
        <dbReference type="ARBA" id="ARBA00023143"/>
    </source>
</evidence>
<evidence type="ECO:0000256" key="2">
    <source>
        <dbReference type="ARBA" id="ARBA00009677"/>
    </source>
</evidence>
<evidence type="ECO:0000259" key="8">
    <source>
        <dbReference type="Pfam" id="PF07559"/>
    </source>
</evidence>
<keyword evidence="10" id="KW-0969">Cilium</keyword>
<evidence type="ECO:0000313" key="10">
    <source>
        <dbReference type="EMBL" id="QZN94320.1"/>
    </source>
</evidence>
<reference evidence="10 11" key="1">
    <citation type="submission" date="2021-08" db="EMBL/GenBank/DDBJ databases">
        <title>Culture and genomic analysis of Symbiopectobacterium purcellii sp. nov. gen. nov., isolated from the leafhopper Empoasca decipiens.</title>
        <authorList>
            <person name="Nadal-Jimenez P."/>
            <person name="Siozios S."/>
            <person name="Halliday N."/>
            <person name="Camara M."/>
            <person name="Hurst G.D.D."/>
        </authorList>
    </citation>
    <scope>NUCLEOTIDE SEQUENCE [LARGE SCALE GENOMIC DNA]</scope>
    <source>
        <strain evidence="10 11">SyEd1</strain>
    </source>
</reference>
<dbReference type="Pfam" id="PF07559">
    <property type="entry name" value="FlgE_D2"/>
    <property type="match status" value="1"/>
</dbReference>
<comment type="function">
    <text evidence="5">A flexible structure which links the flagellar filament to the drive apparatus in the basal body.</text>
</comment>
<dbReference type="NCBIfam" id="NF004238">
    <property type="entry name" value="PRK05682.1-1"/>
    <property type="match status" value="1"/>
</dbReference>
<dbReference type="PANTHER" id="PTHR30435">
    <property type="entry name" value="FLAGELLAR PROTEIN"/>
    <property type="match status" value="1"/>
</dbReference>
<dbReference type="Proteomes" id="UP000825886">
    <property type="component" value="Chromosome"/>
</dbReference>
<dbReference type="SUPFAM" id="SSF117143">
    <property type="entry name" value="Flagellar hook protein flgE"/>
    <property type="match status" value="1"/>
</dbReference>
<dbReference type="NCBIfam" id="TIGR03506">
    <property type="entry name" value="FlgEFG_subfam"/>
    <property type="match status" value="1"/>
</dbReference>
<keyword evidence="10" id="KW-0966">Cell projection</keyword>
<dbReference type="InterPro" id="IPR001444">
    <property type="entry name" value="Flag_bb_rod_N"/>
</dbReference>
<comment type="subcellular location">
    <subcellularLocation>
        <location evidence="1 5">Bacterial flagellum basal body</location>
    </subcellularLocation>
</comment>
<accession>A0ABX9AKS3</accession>
<keyword evidence="11" id="KW-1185">Reference proteome</keyword>
<gene>
    <name evidence="10" type="primary">flgE</name>
    <name evidence="10" type="ORF">K6K13_13220</name>
</gene>
<evidence type="ECO:0000313" key="11">
    <source>
        <dbReference type="Proteomes" id="UP000825886"/>
    </source>
</evidence>
<feature type="domain" description="Flagellar basal-body/hook protein C-terminal" evidence="7">
    <location>
        <begin position="364"/>
        <end position="406"/>
    </location>
</feature>
<evidence type="ECO:0000256" key="1">
    <source>
        <dbReference type="ARBA" id="ARBA00004117"/>
    </source>
</evidence>
<dbReference type="PANTHER" id="PTHR30435:SF1">
    <property type="entry name" value="FLAGELLAR HOOK PROTEIN FLGE"/>
    <property type="match status" value="1"/>
</dbReference>
<evidence type="ECO:0000259" key="9">
    <source>
        <dbReference type="Pfam" id="PF22692"/>
    </source>
</evidence>
<evidence type="ECO:0000256" key="5">
    <source>
        <dbReference type="RuleBase" id="RU362116"/>
    </source>
</evidence>
<dbReference type="PROSITE" id="PS00588">
    <property type="entry name" value="FLAGELLA_BB_ROD"/>
    <property type="match status" value="1"/>
</dbReference>
<dbReference type="InterPro" id="IPR037058">
    <property type="entry name" value="Falgellar_hook_FlgE_sf"/>
</dbReference>
<name>A0ABX9AKS3_9ENTR</name>
<dbReference type="InterPro" id="IPR053967">
    <property type="entry name" value="LlgE_F_G-like_D1"/>
</dbReference>
<dbReference type="InterPro" id="IPR019776">
    <property type="entry name" value="Flagellar_basal_body_rod_CS"/>
</dbReference>
<dbReference type="InterPro" id="IPR011491">
    <property type="entry name" value="FlgE_D2"/>
</dbReference>
<organism evidence="10 11">
    <name type="scientific">Symbiopectobacterium purcellii</name>
    <dbReference type="NCBI Taxonomy" id="2871826"/>
    <lineage>
        <taxon>Bacteria</taxon>
        <taxon>Pseudomonadati</taxon>
        <taxon>Pseudomonadota</taxon>
        <taxon>Gammaproteobacteria</taxon>
        <taxon>Enterobacterales</taxon>
        <taxon>Enterobacteriaceae</taxon>
    </lineage>
</organism>